<evidence type="ECO:0000313" key="9">
    <source>
        <dbReference type="Proteomes" id="UP000649617"/>
    </source>
</evidence>
<gene>
    <name evidence="8" type="primary">par-1</name>
    <name evidence="8" type="ORF">SPIL2461_LOCUS8111</name>
</gene>
<dbReference type="SUPFAM" id="SSF56112">
    <property type="entry name" value="Protein kinase-like (PK-like)"/>
    <property type="match status" value="1"/>
</dbReference>
<dbReference type="Gene3D" id="1.10.510.10">
    <property type="entry name" value="Transferase(Phosphotransferase) domain 1"/>
    <property type="match status" value="1"/>
</dbReference>
<dbReference type="InterPro" id="IPR017441">
    <property type="entry name" value="Protein_kinase_ATP_BS"/>
</dbReference>
<keyword evidence="2 5" id="KW-0547">Nucleotide-binding</keyword>
<dbReference type="SMART" id="SM00220">
    <property type="entry name" value="S_TKc"/>
    <property type="match status" value="1"/>
</dbReference>
<feature type="domain" description="Protein kinase" evidence="7">
    <location>
        <begin position="34"/>
        <end position="291"/>
    </location>
</feature>
<dbReference type="InterPro" id="IPR008271">
    <property type="entry name" value="Ser/Thr_kinase_AS"/>
</dbReference>
<dbReference type="PROSITE" id="PS50011">
    <property type="entry name" value="PROTEIN_KINASE_DOM"/>
    <property type="match status" value="1"/>
</dbReference>
<keyword evidence="1" id="KW-0808">Transferase</keyword>
<protein>
    <submittedName>
        <fullName evidence="8">Par-1 protein</fullName>
    </submittedName>
</protein>
<organism evidence="8 9">
    <name type="scientific">Symbiodinium pilosum</name>
    <name type="common">Dinoflagellate</name>
    <dbReference type="NCBI Taxonomy" id="2952"/>
    <lineage>
        <taxon>Eukaryota</taxon>
        <taxon>Sar</taxon>
        <taxon>Alveolata</taxon>
        <taxon>Dinophyceae</taxon>
        <taxon>Suessiales</taxon>
        <taxon>Symbiodiniaceae</taxon>
        <taxon>Symbiodinium</taxon>
    </lineage>
</organism>
<proteinExistence type="inferred from homology"/>
<keyword evidence="6" id="KW-0723">Serine/threonine-protein kinase</keyword>
<reference evidence="8" key="1">
    <citation type="submission" date="2021-02" db="EMBL/GenBank/DDBJ databases">
        <authorList>
            <person name="Dougan E. K."/>
            <person name="Rhodes N."/>
            <person name="Thang M."/>
            <person name="Chan C."/>
        </authorList>
    </citation>
    <scope>NUCLEOTIDE SEQUENCE</scope>
</reference>
<dbReference type="Proteomes" id="UP000649617">
    <property type="component" value="Unassembled WGS sequence"/>
</dbReference>
<name>A0A812P7C1_SYMPI</name>
<dbReference type="PROSITE" id="PS00108">
    <property type="entry name" value="PROTEIN_KINASE_ST"/>
    <property type="match status" value="1"/>
</dbReference>
<comment type="caution">
    <text evidence="8">The sequence shown here is derived from an EMBL/GenBank/DDBJ whole genome shotgun (WGS) entry which is preliminary data.</text>
</comment>
<evidence type="ECO:0000256" key="1">
    <source>
        <dbReference type="ARBA" id="ARBA00022679"/>
    </source>
</evidence>
<keyword evidence="4 5" id="KW-0067">ATP-binding</keyword>
<dbReference type="EMBL" id="CAJNIZ010013088">
    <property type="protein sequence ID" value="CAE7343098.1"/>
    <property type="molecule type" value="Genomic_DNA"/>
</dbReference>
<dbReference type="GO" id="GO:0010506">
    <property type="term" value="P:regulation of autophagy"/>
    <property type="evidence" value="ECO:0007669"/>
    <property type="project" value="InterPro"/>
</dbReference>
<evidence type="ECO:0000313" key="8">
    <source>
        <dbReference type="EMBL" id="CAE7343098.1"/>
    </source>
</evidence>
<dbReference type="AlphaFoldDB" id="A0A812P7C1"/>
<dbReference type="GO" id="GO:0005829">
    <property type="term" value="C:cytosol"/>
    <property type="evidence" value="ECO:0007669"/>
    <property type="project" value="TreeGrafter"/>
</dbReference>
<dbReference type="OrthoDB" id="10252354at2759"/>
<accession>A0A812P7C1</accession>
<dbReference type="PROSITE" id="PS00107">
    <property type="entry name" value="PROTEIN_KINASE_ATP"/>
    <property type="match status" value="1"/>
</dbReference>
<evidence type="ECO:0000256" key="6">
    <source>
        <dbReference type="RuleBase" id="RU000304"/>
    </source>
</evidence>
<evidence type="ECO:0000256" key="3">
    <source>
        <dbReference type="ARBA" id="ARBA00022777"/>
    </source>
</evidence>
<dbReference type="InterPro" id="IPR045269">
    <property type="entry name" value="Atg1-like"/>
</dbReference>
<keyword evidence="9" id="KW-1185">Reference proteome</keyword>
<evidence type="ECO:0000259" key="7">
    <source>
        <dbReference type="PROSITE" id="PS50011"/>
    </source>
</evidence>
<dbReference type="GO" id="GO:0000045">
    <property type="term" value="P:autophagosome assembly"/>
    <property type="evidence" value="ECO:0007669"/>
    <property type="project" value="TreeGrafter"/>
</dbReference>
<dbReference type="PANTHER" id="PTHR24348">
    <property type="entry name" value="SERINE/THREONINE-PROTEIN KINASE UNC-51-RELATED"/>
    <property type="match status" value="1"/>
</dbReference>
<evidence type="ECO:0000256" key="4">
    <source>
        <dbReference type="ARBA" id="ARBA00022840"/>
    </source>
</evidence>
<dbReference type="GO" id="GO:0016020">
    <property type="term" value="C:membrane"/>
    <property type="evidence" value="ECO:0007669"/>
    <property type="project" value="TreeGrafter"/>
</dbReference>
<dbReference type="PANTHER" id="PTHR24348:SF22">
    <property type="entry name" value="NON-SPECIFIC SERINE_THREONINE PROTEIN KINASE"/>
    <property type="match status" value="1"/>
</dbReference>
<evidence type="ECO:0000256" key="5">
    <source>
        <dbReference type="PROSITE-ProRule" id="PRU10141"/>
    </source>
</evidence>
<dbReference type="GO" id="GO:0004674">
    <property type="term" value="F:protein serine/threonine kinase activity"/>
    <property type="evidence" value="ECO:0007669"/>
    <property type="project" value="UniProtKB-KW"/>
</dbReference>
<dbReference type="InterPro" id="IPR011009">
    <property type="entry name" value="Kinase-like_dom_sf"/>
</dbReference>
<dbReference type="InterPro" id="IPR000719">
    <property type="entry name" value="Prot_kinase_dom"/>
</dbReference>
<sequence>MTADGYVHLNSAASSSLSVTSSDIVLDKEVEAKYSLLERIGRGSSGKVFRAQCRKSGEEVALKVMSAASKEVLKTRREEFEVLQQLQHPNIVQGLDFFGTEHFAVIALSYHAGNTLYRAVRDSELGHFLEDTSRHLFRMLLSAIDYLHQRRIVHRDVKADNILVSYDLMDLHLLDFNTARSLTEGGSLTMTGTIDYSAPEVLNGESPSERHDVWGAGLCLHWMLLGRLPRSASGFPSLSDFEEAVRTNPVKCDGIEWTETSEDCKNIIRLCLSISMQDRPAPMVLLCLPWLQEEEDPPKMPRQSTFPSWSSLETDEPDWDMWPSLDAESVQQTPVWTSFHRSEAEGKQHDSVLAAFHRLDCASRQLSPVAKPGFLEDESRAPALAAFQRLDAESRQVTPLKLALQKLQSRELPELGN</sequence>
<feature type="binding site" evidence="5">
    <location>
        <position position="63"/>
    </location>
    <ligand>
        <name>ATP</name>
        <dbReference type="ChEBI" id="CHEBI:30616"/>
    </ligand>
</feature>
<dbReference type="GO" id="GO:0005524">
    <property type="term" value="F:ATP binding"/>
    <property type="evidence" value="ECO:0007669"/>
    <property type="project" value="UniProtKB-UniRule"/>
</dbReference>
<dbReference type="GO" id="GO:0000407">
    <property type="term" value="C:phagophore assembly site"/>
    <property type="evidence" value="ECO:0007669"/>
    <property type="project" value="TreeGrafter"/>
</dbReference>
<dbReference type="Pfam" id="PF00069">
    <property type="entry name" value="Pkinase"/>
    <property type="match status" value="1"/>
</dbReference>
<evidence type="ECO:0000256" key="2">
    <source>
        <dbReference type="ARBA" id="ARBA00022741"/>
    </source>
</evidence>
<comment type="similarity">
    <text evidence="6">Belongs to the protein kinase superfamily.</text>
</comment>
<keyword evidence="3" id="KW-0418">Kinase</keyword>
<dbReference type="GO" id="GO:0005776">
    <property type="term" value="C:autophagosome"/>
    <property type="evidence" value="ECO:0007669"/>
    <property type="project" value="TreeGrafter"/>
</dbReference>